<dbReference type="PROSITE" id="PS00455">
    <property type="entry name" value="AMP_BINDING"/>
    <property type="match status" value="1"/>
</dbReference>
<dbReference type="Gene3D" id="3.40.50.12780">
    <property type="entry name" value="N-terminal domain of ligase-like"/>
    <property type="match status" value="2"/>
</dbReference>
<dbReference type="GO" id="GO:0031177">
    <property type="term" value="F:phosphopantetheine binding"/>
    <property type="evidence" value="ECO:0007669"/>
    <property type="project" value="TreeGrafter"/>
</dbReference>
<dbReference type="Pfam" id="PF13193">
    <property type="entry name" value="AMP-binding_C"/>
    <property type="match status" value="2"/>
</dbReference>
<dbReference type="Pfam" id="PF00668">
    <property type="entry name" value="Condensation"/>
    <property type="match status" value="2"/>
</dbReference>
<dbReference type="Gene3D" id="3.30.559.30">
    <property type="entry name" value="Nonribosomal peptide synthetase, condensation domain"/>
    <property type="match status" value="2"/>
</dbReference>
<keyword evidence="1" id="KW-0596">Phosphopantetheine</keyword>
<feature type="non-terminal residue" evidence="4">
    <location>
        <position position="1985"/>
    </location>
</feature>
<feature type="domain" description="Carrier" evidence="3">
    <location>
        <begin position="1834"/>
        <end position="1914"/>
    </location>
</feature>
<dbReference type="InterPro" id="IPR001242">
    <property type="entry name" value="Condensation_dom"/>
</dbReference>
<dbReference type="Pfam" id="PF00550">
    <property type="entry name" value="PP-binding"/>
    <property type="match status" value="1"/>
</dbReference>
<dbReference type="InterPro" id="IPR036736">
    <property type="entry name" value="ACP-like_sf"/>
</dbReference>
<dbReference type="PANTHER" id="PTHR45527:SF1">
    <property type="entry name" value="FATTY ACID SYNTHASE"/>
    <property type="match status" value="1"/>
</dbReference>
<dbReference type="Gene3D" id="3.30.559.10">
    <property type="entry name" value="Chloramphenicol acetyltransferase-like domain"/>
    <property type="match status" value="2"/>
</dbReference>
<dbReference type="SUPFAM" id="SSF47336">
    <property type="entry name" value="ACP-like"/>
    <property type="match status" value="2"/>
</dbReference>
<dbReference type="PANTHER" id="PTHR45527">
    <property type="entry name" value="NONRIBOSOMAL PEPTIDE SYNTHETASE"/>
    <property type="match status" value="1"/>
</dbReference>
<dbReference type="SUPFAM" id="SSF52777">
    <property type="entry name" value="CoA-dependent acyltransferases"/>
    <property type="match status" value="4"/>
</dbReference>
<gene>
    <name evidence="4" type="ORF">KXQ929_LOCUS33195</name>
</gene>
<dbReference type="PROSITE" id="PS50075">
    <property type="entry name" value="CARRIER"/>
    <property type="match status" value="2"/>
</dbReference>
<evidence type="ECO:0000256" key="2">
    <source>
        <dbReference type="ARBA" id="ARBA00022553"/>
    </source>
</evidence>
<keyword evidence="2" id="KW-0597">Phosphoprotein</keyword>
<dbReference type="GO" id="GO:0005829">
    <property type="term" value="C:cytosol"/>
    <property type="evidence" value="ECO:0007669"/>
    <property type="project" value="TreeGrafter"/>
</dbReference>
<dbReference type="GO" id="GO:0009239">
    <property type="term" value="P:enterobactin biosynthetic process"/>
    <property type="evidence" value="ECO:0007669"/>
    <property type="project" value="TreeGrafter"/>
</dbReference>
<feature type="non-terminal residue" evidence="4">
    <location>
        <position position="1"/>
    </location>
</feature>
<name>A0A819TPU2_9BILA</name>
<evidence type="ECO:0000313" key="5">
    <source>
        <dbReference type="Proteomes" id="UP000663868"/>
    </source>
</evidence>
<dbReference type="Proteomes" id="UP000663868">
    <property type="component" value="Unassembled WGS sequence"/>
</dbReference>
<dbReference type="InterPro" id="IPR045851">
    <property type="entry name" value="AMP-bd_C_sf"/>
</dbReference>
<dbReference type="Pfam" id="PF00501">
    <property type="entry name" value="AMP-binding"/>
    <property type="match status" value="2"/>
</dbReference>
<dbReference type="CDD" id="cd05930">
    <property type="entry name" value="A_NRPS"/>
    <property type="match status" value="1"/>
</dbReference>
<dbReference type="InterPro" id="IPR000873">
    <property type="entry name" value="AMP-dep_synth/lig_dom"/>
</dbReference>
<dbReference type="InterPro" id="IPR025110">
    <property type="entry name" value="AMP-bd_C"/>
</dbReference>
<comment type="caution">
    <text evidence="4">The sequence shown here is derived from an EMBL/GenBank/DDBJ whole genome shotgun (WGS) entry which is preliminary data.</text>
</comment>
<dbReference type="InterPro" id="IPR009081">
    <property type="entry name" value="PP-bd_ACP"/>
</dbReference>
<dbReference type="Gene3D" id="1.10.1200.10">
    <property type="entry name" value="ACP-like"/>
    <property type="match status" value="2"/>
</dbReference>
<dbReference type="InterPro" id="IPR023213">
    <property type="entry name" value="CAT-like_dom_sf"/>
</dbReference>
<protein>
    <recommendedName>
        <fullName evidence="3">Carrier domain-containing protein</fullName>
    </recommendedName>
</protein>
<reference evidence="4" key="1">
    <citation type="submission" date="2021-02" db="EMBL/GenBank/DDBJ databases">
        <authorList>
            <person name="Nowell W R."/>
        </authorList>
    </citation>
    <scope>NUCLEOTIDE SEQUENCE</scope>
</reference>
<organism evidence="4 5">
    <name type="scientific">Adineta steineri</name>
    <dbReference type="NCBI Taxonomy" id="433720"/>
    <lineage>
        <taxon>Eukaryota</taxon>
        <taxon>Metazoa</taxon>
        <taxon>Spiralia</taxon>
        <taxon>Gnathifera</taxon>
        <taxon>Rotifera</taxon>
        <taxon>Eurotatoria</taxon>
        <taxon>Bdelloidea</taxon>
        <taxon>Adinetida</taxon>
        <taxon>Adinetidae</taxon>
        <taxon>Adineta</taxon>
    </lineage>
</organism>
<evidence type="ECO:0000259" key="3">
    <source>
        <dbReference type="PROSITE" id="PS50075"/>
    </source>
</evidence>
<feature type="domain" description="Carrier" evidence="3">
    <location>
        <begin position="235"/>
        <end position="313"/>
    </location>
</feature>
<evidence type="ECO:0000313" key="4">
    <source>
        <dbReference type="EMBL" id="CAF4078461.1"/>
    </source>
</evidence>
<evidence type="ECO:0000256" key="1">
    <source>
        <dbReference type="ARBA" id="ARBA00022450"/>
    </source>
</evidence>
<dbReference type="Gene3D" id="3.30.300.30">
    <property type="match status" value="2"/>
</dbReference>
<sequence>ETFPSKLIGLIQANNIPNYTLSNLYGPAETTITSTFHPVDIRASTTYIPIGRPLANYRCLILNGFLQNTSIHEVGELFVGGVGVFAGYLGRDDLTAKSLVEIDGDLFYRTGDLVRIDNNGLLYYQGRKDHQVKLHGQRIELGEIERCILNVASISACVVIKWSDDHLVAYVQSSGIDEHVLREHCQSHLPPHMIPSLFVILEKLPLNPNGKIDRKLLPSPNFSSIHLTNTRQLLLPTNDIEVSIHHIWCEIFKQNQISTDTNIFTIGGHSLLIMQLFHRYKIEFRLETNALSISNLFQHPTIIHHAQLIQQSINITCTSRDYLWSSLHLIQARASFAQERIYLDEQIRFSSNKTTMKNMYVIPLLYRISSMNDHVSITRLHHAFQSIIAKHNILRTALHLDTNGNIIQHCLDANIILDDHMKSYELTIVNIHNDNRSHMNEIIEEILNQADLFDLSKGRVIRCHILRHCHQSQVGISYKNDDLLSENDHILISIHHAMFDGASTSIFLRDLSLAYQSDDSLSMDDNSLNYIDYSVYEHIMDMSLSREFWHSQLQRYNIECSLSLPFDRQRSSTNEQRSGLASTAEVNFDDKICATFLNYASSHHLTLFQLGLSIFYVFLFKLTHGESDLCISSINANRYRSELVNMIGMFVSTLPYCLAIDSHWSFDEVVKHVREKCLSILEHSHYPLQHILGDNRLNQSNVPFLETMFDFISVTKDMGHLSLNDTNLEQMSLEQSAEVSKFDFSLTFVYNPLSENKRLSCRFICSQDLFEKSTISRIAQRFEYMFEQLFQRQPSNIPVMDVSSSINKVCLILPEEAEEMELVVFHRMKSIVNEAPASFAQARIWLDEKIRFDPDKPQIAIYNMPFVYRLQPGYTLSTKQLRHALHLTVNKHPSLHTSLYFDIEKNLLMQRVITHEDKNDKNNMLSIIETTYDTDEQLNEILHDEKRNPYLFDVAQGLVFRCHIIYYKQISSNHLLSDKDLLIFNFHHALFDFPSMKVFLHDLNQAYTTGQLSYDDNTTLRYLDYAVIEQQMSMTGASMFWLDALHDCKLDQPLSLPFDRYRLANEHRTGRGTSISFDFGQDLSHDFLIHSSSNNISLEYLALATYYVFLFQLTNGEKDLCIGINTHGRYRDELNSIIGMFVNAIPLRCQLDPHLSFDKITKQVQDNMINCIKYSYFPLQHILNQHPNISNPVFLDTSFEFLSSMTKDEENEIMIGDSRFSLLPYSIKISEDEIMSKFDFILSFQHDLNLNEFSCTINASLDLFNVETVCLITQRLQTMLHQQFTSFDCTTNKPIHELSLILSNERYLIQSLNNTQISYVFPLTCIHHEFAYQVMRHPQKLAVELDNQSLTYCELLHYVQVLSLTLVNEYYIFPGEIVCQCVERSLSMVIGIMGIEMAGGVYCPLSPRDPQHRLHALTQQTQSRLVLVHYLTKTKFDHNIVLLDVNSILTNIEANSKIHVNRLSNVVVVPDNVAYIIFTSGSTGTPKPAQLRHRNFTRSIQSLVHVDIFNKNHTIVQMARCSFDLHVQEILGALIIGATVIMLHPRGNVDFEYLSMRMENKQITFLYTVPTLLQLFFNFIKDTKKAHAMQYLRSLCTGGERCSVQLVELLESIINNDCSIWNLCGPAETTLQSLFHRVNSEVDTKTIPLGRPLPNYSCIVVDFFGLPVFIGQEGEILVTGVGIFASYLGRDDLTARALVEIDGQLFYRTGDLVRMDDNGLLHYQGRKDHQIKLHGQRIELGEIERCLLNITSISACVVMKWNDDYLVAYVQSPHINEAELREHCQSHLPPHMIPSFFIILDKLPLNPNGKVDRKQLPSPEFSLSTLLSPDKSDTPLNQFEEHIHTLWCQVLHSNKDHMSRTTSFFSVGGHSLLFIELYHHYQSVFNFDAHTLSIAPFLQQPTIFQHSQLLQTVIMNNIKATQWYTLHINEGIASFAQERIFLDEQVRFSGDIAIYNELTTSQIVEGSLSFNRLLQAFRLVLNKHK</sequence>
<dbReference type="GO" id="GO:0043041">
    <property type="term" value="P:amino acid activation for nonribosomal peptide biosynthetic process"/>
    <property type="evidence" value="ECO:0007669"/>
    <property type="project" value="TreeGrafter"/>
</dbReference>
<dbReference type="InterPro" id="IPR042099">
    <property type="entry name" value="ANL_N_sf"/>
</dbReference>
<dbReference type="GO" id="GO:0009366">
    <property type="term" value="C:enterobactin synthetase complex"/>
    <property type="evidence" value="ECO:0007669"/>
    <property type="project" value="TreeGrafter"/>
</dbReference>
<dbReference type="GO" id="GO:0047527">
    <property type="term" value="F:2,3-dihydroxybenzoate-serine ligase activity"/>
    <property type="evidence" value="ECO:0007669"/>
    <property type="project" value="TreeGrafter"/>
</dbReference>
<proteinExistence type="predicted"/>
<dbReference type="SUPFAM" id="SSF56801">
    <property type="entry name" value="Acetyl-CoA synthetase-like"/>
    <property type="match status" value="2"/>
</dbReference>
<dbReference type="EMBL" id="CAJOBB010004190">
    <property type="protein sequence ID" value="CAF4078461.1"/>
    <property type="molecule type" value="Genomic_DNA"/>
</dbReference>
<accession>A0A819TPU2</accession>
<dbReference type="InterPro" id="IPR020845">
    <property type="entry name" value="AMP-binding_CS"/>
</dbReference>